<name>A0A813FAP2_POLGL</name>
<dbReference type="Proteomes" id="UP000654075">
    <property type="component" value="Unassembled WGS sequence"/>
</dbReference>
<gene>
    <name evidence="1" type="ORF">PGLA1383_LOCUS27420</name>
</gene>
<evidence type="ECO:0000313" key="1">
    <source>
        <dbReference type="EMBL" id="CAE8609593.1"/>
    </source>
</evidence>
<evidence type="ECO:0000313" key="2">
    <source>
        <dbReference type="Proteomes" id="UP000654075"/>
    </source>
</evidence>
<keyword evidence="2" id="KW-1185">Reference proteome</keyword>
<comment type="caution">
    <text evidence="1">The sequence shown here is derived from an EMBL/GenBank/DDBJ whole genome shotgun (WGS) entry which is preliminary data.</text>
</comment>
<organism evidence="1 2">
    <name type="scientific">Polarella glacialis</name>
    <name type="common">Dinoflagellate</name>
    <dbReference type="NCBI Taxonomy" id="89957"/>
    <lineage>
        <taxon>Eukaryota</taxon>
        <taxon>Sar</taxon>
        <taxon>Alveolata</taxon>
        <taxon>Dinophyceae</taxon>
        <taxon>Suessiales</taxon>
        <taxon>Suessiaceae</taxon>
        <taxon>Polarella</taxon>
    </lineage>
</organism>
<proteinExistence type="predicted"/>
<dbReference type="EMBL" id="CAJNNV010024367">
    <property type="protein sequence ID" value="CAE8609593.1"/>
    <property type="molecule type" value="Genomic_DNA"/>
</dbReference>
<reference evidence="1" key="1">
    <citation type="submission" date="2021-02" db="EMBL/GenBank/DDBJ databases">
        <authorList>
            <person name="Dougan E. K."/>
            <person name="Rhodes N."/>
            <person name="Thang M."/>
            <person name="Chan C."/>
        </authorList>
    </citation>
    <scope>NUCLEOTIDE SEQUENCE</scope>
</reference>
<accession>A0A813FAP2</accession>
<dbReference type="AlphaFoldDB" id="A0A813FAP2"/>
<sequence length="98" mass="10522">GLPLPELGHRSRLWAVNISDGEEVAAWRVDAQEGGLRVFELPLPQQEVERRVSELNQKFIEAEVLAIAKGPVSPPSLATSGVQTEPGARFVAVVAALV</sequence>
<feature type="non-terminal residue" evidence="1">
    <location>
        <position position="98"/>
    </location>
</feature>
<protein>
    <submittedName>
        <fullName evidence="1">Uncharacterized protein</fullName>
    </submittedName>
</protein>